<name>A0A069P276_9BURK</name>
<evidence type="ECO:0000313" key="4">
    <source>
        <dbReference type="Proteomes" id="UP000597138"/>
    </source>
</evidence>
<reference evidence="4" key="3">
    <citation type="journal article" date="2019" name="Int. J. Syst. Evol. Microbiol.">
        <title>The Global Catalogue of Microorganisms (GCM) 10K type strain sequencing project: providing services to taxonomists for standard genome sequencing and annotation.</title>
        <authorList>
            <consortium name="The Broad Institute Genomics Platform"/>
            <consortium name="The Broad Institute Genome Sequencing Center for Infectious Disease"/>
            <person name="Wu L."/>
            <person name="Ma J."/>
        </authorList>
    </citation>
    <scope>NUCLEOTIDE SEQUENCE [LARGE SCALE GENOMIC DNA]</scope>
    <source>
        <strain evidence="4">CGMCC 1.11013</strain>
    </source>
</reference>
<dbReference type="EMBL" id="BMEG01000006">
    <property type="protein sequence ID" value="GGD81582.1"/>
    <property type="molecule type" value="Genomic_DNA"/>
</dbReference>
<protein>
    <recommendedName>
        <fullName evidence="5">Peptidoglycan-binding protein</fullName>
    </recommendedName>
</protein>
<dbReference type="Proteomes" id="UP000027439">
    <property type="component" value="Unassembled WGS sequence"/>
</dbReference>
<dbReference type="RefSeq" id="WP_035965565.1">
    <property type="nucleotide sequence ID" value="NZ_BMEG01000006.1"/>
</dbReference>
<organism evidence="2 3">
    <name type="scientific">Caballeronia grimmiae</name>
    <dbReference type="NCBI Taxonomy" id="1071679"/>
    <lineage>
        <taxon>Bacteria</taxon>
        <taxon>Pseudomonadati</taxon>
        <taxon>Pseudomonadota</taxon>
        <taxon>Betaproteobacteria</taxon>
        <taxon>Burkholderiales</taxon>
        <taxon>Burkholderiaceae</taxon>
        <taxon>Caballeronia</taxon>
    </lineage>
</organism>
<evidence type="ECO:0000313" key="3">
    <source>
        <dbReference type="Proteomes" id="UP000027439"/>
    </source>
</evidence>
<reference evidence="1" key="4">
    <citation type="submission" date="2024-05" db="EMBL/GenBank/DDBJ databases">
        <authorList>
            <person name="Sun Q."/>
            <person name="Zhou Y."/>
        </authorList>
    </citation>
    <scope>NUCLEOTIDE SEQUENCE</scope>
    <source>
        <strain evidence="1">CGMCC 1.11013</strain>
    </source>
</reference>
<keyword evidence="4" id="KW-1185">Reference proteome</keyword>
<dbReference type="STRING" id="1071679.BG57_05170"/>
<proteinExistence type="predicted"/>
<sequence length="265" mass="29096">MPTQLNPALIEKALSITGHFEDSDDPFGAVSGNFDGMGISLGVLQWNIGSGSLQPLLKALSTDEIRTPCPTCGADLIRARGLSPSEGLKIVNQWLPGGKLPATIRNELKTLAHSEPFKAQQIKAAQAVAARAYKTCGEWCAAWNQEVDAHAFCWFFDVYTQNGGMSTVTPQQVDAFVRDNPHNGIDMICSWLDDRVSPEHGFRDANKNAQLWRNAVPQAATHLFSASFLRAQRSKIDWRADTLNRKGTIAVGQGWVHGEKQRLDL</sequence>
<dbReference type="eggNOG" id="COG3409">
    <property type="taxonomic scope" value="Bacteria"/>
</dbReference>
<dbReference type="OrthoDB" id="9154627at2"/>
<dbReference type="EMBL" id="JFHE01000012">
    <property type="protein sequence ID" value="KDR34658.1"/>
    <property type="molecule type" value="Genomic_DNA"/>
</dbReference>
<dbReference type="AlphaFoldDB" id="A0A069P276"/>
<reference evidence="1" key="1">
    <citation type="journal article" date="2014" name="Int. J. Syst. Evol. Microbiol.">
        <title>Complete genome of a new Firmicutes species belonging to the dominant human colonic microbiota ('Ruminococcus bicirculans') reveals two chromosomes and a selective capacity to utilize plant glucans.</title>
        <authorList>
            <consortium name="NISC Comparative Sequencing Program"/>
            <person name="Wegmann U."/>
            <person name="Louis P."/>
            <person name="Goesmann A."/>
            <person name="Henrissat B."/>
            <person name="Duncan S.H."/>
            <person name="Flint H.J."/>
        </authorList>
    </citation>
    <scope>NUCLEOTIDE SEQUENCE</scope>
    <source>
        <strain evidence="1">CGMCC 1.11013</strain>
    </source>
</reference>
<gene>
    <name evidence="2" type="ORF">BG57_05170</name>
    <name evidence="1" type="ORF">GCM10010985_40070</name>
</gene>
<evidence type="ECO:0000313" key="2">
    <source>
        <dbReference type="EMBL" id="KDR34658.1"/>
    </source>
</evidence>
<evidence type="ECO:0008006" key="5">
    <source>
        <dbReference type="Google" id="ProtNLM"/>
    </source>
</evidence>
<reference evidence="2 3" key="2">
    <citation type="submission" date="2014-03" db="EMBL/GenBank/DDBJ databases">
        <title>Draft Genome Sequences of Four Burkholderia Strains.</title>
        <authorList>
            <person name="Liu X.Y."/>
            <person name="Li C.X."/>
            <person name="Xu J.H."/>
        </authorList>
    </citation>
    <scope>NUCLEOTIDE SEQUENCE [LARGE SCALE GENOMIC DNA]</scope>
    <source>
        <strain evidence="2 3">R27</strain>
    </source>
</reference>
<evidence type="ECO:0000313" key="1">
    <source>
        <dbReference type="EMBL" id="GGD81582.1"/>
    </source>
</evidence>
<comment type="caution">
    <text evidence="2">The sequence shown here is derived from an EMBL/GenBank/DDBJ whole genome shotgun (WGS) entry which is preliminary data.</text>
</comment>
<dbReference type="Proteomes" id="UP000597138">
    <property type="component" value="Unassembled WGS sequence"/>
</dbReference>
<accession>A0A069P276</accession>